<dbReference type="Proteomes" id="UP000214746">
    <property type="component" value="Unassembled WGS sequence"/>
</dbReference>
<feature type="region of interest" description="Disordered" evidence="3">
    <location>
        <begin position="603"/>
        <end position="675"/>
    </location>
</feature>
<feature type="domain" description="CusB-like beta-barrel" evidence="6">
    <location>
        <begin position="459"/>
        <end position="531"/>
    </location>
</feature>
<sequence>MIRWIQNVSKKWIITAVAVCALVSVLGTTLLTGSGGEGGAAQPGGTGRQGAGAARQFPVETQIVKLQEVGGGQVFTGAITPPYATNVSSRVAGRVMELMVKPGDRVTTGQPLAKIDTSELEQQVAQSESALAVSAAQLQRTTNEQANSVANAEKQLATQRANLDKAIAEQQNSVEAAKQQLAISQANYNKAVTDQQNAIASAKQSVAISQQNLNNALNTYTINLSNAQNALNIQQDALQTSEANSSNAIESLRLELQQAIINYANARENGSSADKDAAQQRLQQAQLELDQVQQTTPSALTSATGALLKAESDLTAAQNSQSVQIAQEQLNRDTTTLANAQNTLLATLETSRQTLSKDELALANAETNRQLSMNVSTAQLEQQEQALVAAKSTDAVAVSTAQFNQAQTNLRLLVEDLQHGVLSSPVDGVVTSINTPVGQNAGAQSNILSVAALERTQATVNISEANIGKIKIGMEMKVNVPTLDKTFDGVVSAIRPTMDEVTKAYGVDITVNDEQKELLPGMFATCSLKAEGRTAIMVPADAVLSQPSGNAVFVVQDGRAKRVAVKVGTLTSSLFEITSGLSEGDELVVAGQELLSDKAAVQVVQPGQETPQNGRKPQDREAPGQGAPAANNRPGEQPQGELRPRKAKDDGAPADRPGASGSGAVSESPRAGGGW</sequence>
<organism evidence="8 9">
    <name type="scientific">Paenibacillus xerothermodurans</name>
    <dbReference type="NCBI Taxonomy" id="1977292"/>
    <lineage>
        <taxon>Bacteria</taxon>
        <taxon>Bacillati</taxon>
        <taxon>Bacillota</taxon>
        <taxon>Bacilli</taxon>
        <taxon>Bacillales</taxon>
        <taxon>Paenibacillaceae</taxon>
        <taxon>Paenibacillus</taxon>
    </lineage>
</organism>
<dbReference type="Gene3D" id="1.10.287.470">
    <property type="entry name" value="Helix hairpin bin"/>
    <property type="match status" value="1"/>
</dbReference>
<feature type="domain" description="Multidrug resistance protein MdtA-like barrel-sandwich hybrid" evidence="5">
    <location>
        <begin position="86"/>
        <end position="442"/>
    </location>
</feature>
<dbReference type="Pfam" id="PF25954">
    <property type="entry name" value="Beta-barrel_RND_2"/>
    <property type="match status" value="1"/>
</dbReference>
<proteinExistence type="inferred from homology"/>
<dbReference type="InterPro" id="IPR058625">
    <property type="entry name" value="MdtA-like_BSH"/>
</dbReference>
<protein>
    <submittedName>
        <fullName evidence="8">Efflux RND transporter periplasmic adaptor subunit</fullName>
    </submittedName>
</protein>
<dbReference type="PANTHER" id="PTHR30469">
    <property type="entry name" value="MULTIDRUG RESISTANCE PROTEIN MDTA"/>
    <property type="match status" value="1"/>
</dbReference>
<feature type="coiled-coil region" evidence="2">
    <location>
        <begin position="135"/>
        <end position="295"/>
    </location>
</feature>
<evidence type="ECO:0000256" key="3">
    <source>
        <dbReference type="SAM" id="MobiDB-lite"/>
    </source>
</evidence>
<comment type="similarity">
    <text evidence="1">Belongs to the membrane fusion protein (MFP) (TC 8.A.1) family.</text>
</comment>
<dbReference type="Gene3D" id="2.40.30.170">
    <property type="match status" value="1"/>
</dbReference>
<dbReference type="OrthoDB" id="9813047at2"/>
<evidence type="ECO:0000259" key="6">
    <source>
        <dbReference type="Pfam" id="PF25954"/>
    </source>
</evidence>
<keyword evidence="4" id="KW-0812">Transmembrane</keyword>
<gene>
    <name evidence="8" type="ORF">CBW46_003125</name>
</gene>
<dbReference type="SUPFAM" id="SSF111369">
    <property type="entry name" value="HlyD-like secretion proteins"/>
    <property type="match status" value="2"/>
</dbReference>
<feature type="compositionally biased region" description="Gly residues" evidence="3">
    <location>
        <begin position="34"/>
        <end position="50"/>
    </location>
</feature>
<evidence type="ECO:0000256" key="1">
    <source>
        <dbReference type="ARBA" id="ARBA00009477"/>
    </source>
</evidence>
<reference evidence="8" key="1">
    <citation type="submission" date="2018-06" db="EMBL/GenBank/DDBJ databases">
        <title>Paenibacillus xerothermodurans sp. nov. an extremely dry heat resistant spore forming bacterium isolated from the soil of Cape Canaveral, Florida.</title>
        <authorList>
            <person name="Seuylemezian A."/>
            <person name="Kaur N."/>
            <person name="Patil P."/>
            <person name="Patil P."/>
            <person name="Mayilraj S."/>
            <person name="Vaishampayan P."/>
        </authorList>
    </citation>
    <scope>NUCLEOTIDE SEQUENCE [LARGE SCALE GENOMIC DNA]</scope>
    <source>
        <strain evidence="8">ATCC 27380</strain>
    </source>
</reference>
<dbReference type="GO" id="GO:1990281">
    <property type="term" value="C:efflux pump complex"/>
    <property type="evidence" value="ECO:0007669"/>
    <property type="project" value="TreeGrafter"/>
</dbReference>
<feature type="transmembrane region" description="Helical" evidence="4">
    <location>
        <begin position="12"/>
        <end position="33"/>
    </location>
</feature>
<name>A0A2W1NDJ3_PAEXE</name>
<accession>A0A2W1NDJ3</accession>
<evidence type="ECO:0000313" key="9">
    <source>
        <dbReference type="Proteomes" id="UP000214746"/>
    </source>
</evidence>
<keyword evidence="4" id="KW-1133">Transmembrane helix</keyword>
<evidence type="ECO:0000256" key="4">
    <source>
        <dbReference type="SAM" id="Phobius"/>
    </source>
</evidence>
<feature type="compositionally biased region" description="Basic and acidic residues" evidence="3">
    <location>
        <begin position="642"/>
        <end position="653"/>
    </location>
</feature>
<evidence type="ECO:0000313" key="8">
    <source>
        <dbReference type="EMBL" id="PZE22769.1"/>
    </source>
</evidence>
<dbReference type="EMBL" id="NHRJ02000001">
    <property type="protein sequence ID" value="PZE22769.1"/>
    <property type="molecule type" value="Genomic_DNA"/>
</dbReference>
<dbReference type="RefSeq" id="WP_089198537.1">
    <property type="nucleotide sequence ID" value="NZ_NHRJ02000001.1"/>
</dbReference>
<evidence type="ECO:0000259" key="7">
    <source>
        <dbReference type="Pfam" id="PF25989"/>
    </source>
</evidence>
<evidence type="ECO:0000259" key="5">
    <source>
        <dbReference type="Pfam" id="PF25917"/>
    </source>
</evidence>
<comment type="caution">
    <text evidence="8">The sequence shown here is derived from an EMBL/GenBank/DDBJ whole genome shotgun (WGS) entry which is preliminary data.</text>
</comment>
<dbReference type="AlphaFoldDB" id="A0A2W1NDJ3"/>
<keyword evidence="9" id="KW-1185">Reference proteome</keyword>
<evidence type="ECO:0000256" key="2">
    <source>
        <dbReference type="SAM" id="Coils"/>
    </source>
</evidence>
<feature type="region of interest" description="Disordered" evidence="3">
    <location>
        <begin position="34"/>
        <end position="53"/>
    </location>
</feature>
<keyword evidence="4" id="KW-0472">Membrane</keyword>
<dbReference type="GO" id="GO:0015562">
    <property type="term" value="F:efflux transmembrane transporter activity"/>
    <property type="evidence" value="ECO:0007669"/>
    <property type="project" value="TreeGrafter"/>
</dbReference>
<dbReference type="Gene3D" id="2.40.50.100">
    <property type="match status" value="1"/>
</dbReference>
<dbReference type="PANTHER" id="PTHR30469:SF33">
    <property type="entry name" value="SLR1207 PROTEIN"/>
    <property type="match status" value="1"/>
</dbReference>
<feature type="domain" description="YknX-like C-terminal permuted SH3-like" evidence="7">
    <location>
        <begin position="536"/>
        <end position="603"/>
    </location>
</feature>
<feature type="compositionally biased region" description="Polar residues" evidence="3">
    <location>
        <begin position="605"/>
        <end position="615"/>
    </location>
</feature>
<dbReference type="NCBIfam" id="TIGR01730">
    <property type="entry name" value="RND_mfp"/>
    <property type="match status" value="1"/>
</dbReference>
<dbReference type="Pfam" id="PF25917">
    <property type="entry name" value="BSH_RND"/>
    <property type="match status" value="1"/>
</dbReference>
<dbReference type="Pfam" id="PF25989">
    <property type="entry name" value="YknX_C"/>
    <property type="match status" value="1"/>
</dbReference>
<dbReference type="Gene3D" id="2.40.420.20">
    <property type="match status" value="1"/>
</dbReference>
<dbReference type="InterPro" id="IPR006143">
    <property type="entry name" value="RND_pump_MFP"/>
</dbReference>
<dbReference type="InterPro" id="IPR058792">
    <property type="entry name" value="Beta-barrel_RND_2"/>
</dbReference>
<keyword evidence="2" id="KW-0175">Coiled coil</keyword>
<dbReference type="InterPro" id="IPR058637">
    <property type="entry name" value="YknX-like_C"/>
</dbReference>